<dbReference type="CTD" id="8234056"/>
<dbReference type="GO" id="GO:0140359">
    <property type="term" value="F:ABC-type transporter activity"/>
    <property type="evidence" value="ECO:0007669"/>
    <property type="project" value="InterPro"/>
</dbReference>
<dbReference type="EC" id="1.3.1.74" evidence="15"/>
<dbReference type="InterPro" id="IPR003593">
    <property type="entry name" value="AAA+_ATPase"/>
</dbReference>
<feature type="transmembrane region" description="Helical" evidence="12">
    <location>
        <begin position="138"/>
        <end position="159"/>
    </location>
</feature>
<dbReference type="OrthoDB" id="6500128at2759"/>
<reference evidence="15" key="1">
    <citation type="submission" date="2007-04" db="EMBL/GenBank/DDBJ databases">
        <title>Annotation of Pediculus humanus corporis strain USDA.</title>
        <authorList>
            <person name="Kirkness E."/>
            <person name="Hannick L."/>
            <person name="Hass B."/>
            <person name="Bruggner R."/>
            <person name="Lawson D."/>
            <person name="Bidwell S."/>
            <person name="Joardar V."/>
            <person name="Caler E."/>
            <person name="Walenz B."/>
            <person name="Inman J."/>
            <person name="Schobel S."/>
            <person name="Galinsky K."/>
            <person name="Amedeo P."/>
            <person name="Strausberg R."/>
        </authorList>
    </citation>
    <scope>NUCLEOTIDE SEQUENCE</scope>
    <source>
        <strain evidence="15">USDA</strain>
    </source>
</reference>
<dbReference type="InterPro" id="IPR050173">
    <property type="entry name" value="ABC_transporter_C-like"/>
</dbReference>
<feature type="transmembrane region" description="Helical" evidence="12">
    <location>
        <begin position="277"/>
        <end position="295"/>
    </location>
</feature>
<dbReference type="InterPro" id="IPR036640">
    <property type="entry name" value="ABC1_TM_sf"/>
</dbReference>
<dbReference type="InterPro" id="IPR011527">
    <property type="entry name" value="ABC1_TM_dom"/>
</dbReference>
<feature type="transmembrane region" description="Helical" evidence="12">
    <location>
        <begin position="1043"/>
        <end position="1063"/>
    </location>
</feature>
<accession>E0VE93</accession>
<keyword evidence="6" id="KW-0547">Nucleotide-binding</keyword>
<dbReference type="SMART" id="SM00382">
    <property type="entry name" value="AAA"/>
    <property type="match status" value="2"/>
</dbReference>
<dbReference type="FunFam" id="1.20.1560.10:FF:000012">
    <property type="entry name" value="ATP binding cassette subfamily C member 5"/>
    <property type="match status" value="1"/>
</dbReference>
<dbReference type="FunFam" id="1.20.1560.10:FF:000015">
    <property type="entry name" value="multidrug resistance-associated protein 5 isoform X1"/>
    <property type="match status" value="1"/>
</dbReference>
<dbReference type="GeneID" id="8234056"/>
<evidence type="ECO:0000256" key="2">
    <source>
        <dbReference type="ARBA" id="ARBA00009726"/>
    </source>
</evidence>
<evidence type="ECO:0000259" key="13">
    <source>
        <dbReference type="PROSITE" id="PS50893"/>
    </source>
</evidence>
<feature type="transmembrane region" description="Helical" evidence="12">
    <location>
        <begin position="246"/>
        <end position="271"/>
    </location>
</feature>
<evidence type="ECO:0000313" key="15">
    <source>
        <dbReference type="EMBL" id="EEB11699.1"/>
    </source>
</evidence>
<evidence type="ECO:0000313" key="16">
    <source>
        <dbReference type="EnsemblMetazoa" id="PHUM129220-PA"/>
    </source>
</evidence>
<dbReference type="PROSITE" id="PS50929">
    <property type="entry name" value="ABC_TM1F"/>
    <property type="match status" value="2"/>
</dbReference>
<dbReference type="InterPro" id="IPR003439">
    <property type="entry name" value="ABC_transporter-like_ATP-bd"/>
</dbReference>
<evidence type="ECO:0000256" key="1">
    <source>
        <dbReference type="ARBA" id="ARBA00004127"/>
    </source>
</evidence>
<dbReference type="FunFam" id="3.40.50.300:FF:000610">
    <property type="entry name" value="Multidrug resistance-associated ABC transporter"/>
    <property type="match status" value="1"/>
</dbReference>
<evidence type="ECO:0000259" key="14">
    <source>
        <dbReference type="PROSITE" id="PS50929"/>
    </source>
</evidence>
<keyword evidence="8 12" id="KW-1133">Transmembrane helix</keyword>
<keyword evidence="7" id="KW-0067">ATP-binding</keyword>
<keyword evidence="4 12" id="KW-0812">Transmembrane</keyword>
<evidence type="ECO:0000256" key="4">
    <source>
        <dbReference type="ARBA" id="ARBA00022692"/>
    </source>
</evidence>
<dbReference type="PANTHER" id="PTHR24223">
    <property type="entry name" value="ATP-BINDING CASSETTE SUB-FAMILY C"/>
    <property type="match status" value="1"/>
</dbReference>
<dbReference type="Gene3D" id="1.20.1560.10">
    <property type="entry name" value="ABC transporter type 1, transmembrane domain"/>
    <property type="match status" value="2"/>
</dbReference>
<dbReference type="HOGENOM" id="CLU_000604_27_3_1"/>
<feature type="region of interest" description="Disordered" evidence="11">
    <location>
        <begin position="711"/>
        <end position="747"/>
    </location>
</feature>
<feature type="domain" description="ABC transmembrane type-1" evidence="14">
    <location>
        <begin position="774"/>
        <end position="1068"/>
    </location>
</feature>
<dbReference type="SUPFAM" id="SSF90123">
    <property type="entry name" value="ABC transporter transmembrane region"/>
    <property type="match status" value="2"/>
</dbReference>
<dbReference type="CDD" id="cd03244">
    <property type="entry name" value="ABCC_MRP_domain2"/>
    <property type="match status" value="1"/>
</dbReference>
<feature type="compositionally biased region" description="Basic and acidic residues" evidence="11">
    <location>
        <begin position="713"/>
        <end position="731"/>
    </location>
</feature>
<dbReference type="Pfam" id="PF00664">
    <property type="entry name" value="ABC_membrane"/>
    <property type="match status" value="2"/>
</dbReference>
<keyword evidence="3" id="KW-0813">Transport</keyword>
<evidence type="ECO:0000256" key="6">
    <source>
        <dbReference type="ARBA" id="ARBA00022741"/>
    </source>
</evidence>
<dbReference type="GO" id="GO:0005524">
    <property type="term" value="F:ATP binding"/>
    <property type="evidence" value="ECO:0007669"/>
    <property type="project" value="UniProtKB-KW"/>
</dbReference>
<evidence type="ECO:0000256" key="8">
    <source>
        <dbReference type="ARBA" id="ARBA00022989"/>
    </source>
</evidence>
<keyword evidence="9 12" id="KW-0472">Membrane</keyword>
<feature type="domain" description="ABC transmembrane type-1" evidence="14">
    <location>
        <begin position="145"/>
        <end position="400"/>
    </location>
</feature>
<dbReference type="EMBL" id="DS235088">
    <property type="protein sequence ID" value="EEB11699.1"/>
    <property type="molecule type" value="Genomic_DNA"/>
</dbReference>
<feature type="transmembrane region" description="Helical" evidence="12">
    <location>
        <begin position="377"/>
        <end position="398"/>
    </location>
</feature>
<protein>
    <submittedName>
        <fullName evidence="15">Multidrug resistance-associated protein, putative</fullName>
        <ecNumber evidence="15">1.3.1.74</ecNumber>
    </submittedName>
</protein>
<dbReference type="PROSITE" id="PS00211">
    <property type="entry name" value="ABC_TRANSPORTER_1"/>
    <property type="match status" value="2"/>
</dbReference>
<dbReference type="GO" id="GO:0012505">
    <property type="term" value="C:endomembrane system"/>
    <property type="evidence" value="ECO:0007669"/>
    <property type="project" value="UniProtKB-SubCell"/>
</dbReference>
<feature type="transmembrane region" description="Helical" evidence="12">
    <location>
        <begin position="179"/>
        <end position="201"/>
    </location>
</feature>
<comment type="similarity">
    <text evidence="2">Belongs to the ABC transporter superfamily. ABCC family. Conjugate transporter (TC 3.A.1.208) subfamily.</text>
</comment>
<feature type="transmembrane region" description="Helical" evidence="12">
    <location>
        <begin position="1014"/>
        <end position="1036"/>
    </location>
</feature>
<dbReference type="InParanoid" id="E0VE93"/>
<dbReference type="GO" id="GO:0016020">
    <property type="term" value="C:membrane"/>
    <property type="evidence" value="ECO:0007669"/>
    <property type="project" value="InterPro"/>
</dbReference>
<keyword evidence="15" id="KW-0560">Oxidoreductase</keyword>
<organism>
    <name type="scientific">Pediculus humanus subsp. corporis</name>
    <name type="common">Body louse</name>
    <dbReference type="NCBI Taxonomy" id="121224"/>
    <lineage>
        <taxon>Eukaryota</taxon>
        <taxon>Metazoa</taxon>
        <taxon>Ecdysozoa</taxon>
        <taxon>Arthropoda</taxon>
        <taxon>Hexapoda</taxon>
        <taxon>Insecta</taxon>
        <taxon>Pterygota</taxon>
        <taxon>Neoptera</taxon>
        <taxon>Paraneoptera</taxon>
        <taxon>Psocodea</taxon>
        <taxon>Troctomorpha</taxon>
        <taxon>Phthiraptera</taxon>
        <taxon>Anoplura</taxon>
        <taxon>Pediculidae</taxon>
        <taxon>Pediculus</taxon>
    </lineage>
</organism>
<dbReference type="eggNOG" id="KOG0054">
    <property type="taxonomic scope" value="Eukaryota"/>
</dbReference>
<dbReference type="KEGG" id="phu:Phum_PHUM129220"/>
<evidence type="ECO:0000256" key="10">
    <source>
        <dbReference type="ARBA" id="ARBA00023180"/>
    </source>
</evidence>
<feature type="transmembrane region" description="Helical" evidence="12">
    <location>
        <begin position="834"/>
        <end position="855"/>
    </location>
</feature>
<comment type="subcellular location">
    <subcellularLocation>
        <location evidence="1">Endomembrane system</location>
        <topology evidence="1">Multi-pass membrane protein</topology>
    </subcellularLocation>
</comment>
<dbReference type="SUPFAM" id="SSF52540">
    <property type="entry name" value="P-loop containing nucleoside triphosphate hydrolases"/>
    <property type="match status" value="2"/>
</dbReference>
<name>E0VE93_PEDHC</name>
<evidence type="ECO:0000313" key="17">
    <source>
        <dbReference type="Proteomes" id="UP000009046"/>
    </source>
</evidence>
<dbReference type="Pfam" id="PF00005">
    <property type="entry name" value="ABC_tran"/>
    <property type="match status" value="2"/>
</dbReference>
<evidence type="ECO:0000256" key="5">
    <source>
        <dbReference type="ARBA" id="ARBA00022737"/>
    </source>
</evidence>
<dbReference type="CDD" id="cd18599">
    <property type="entry name" value="ABC_6TM_MRP5_8_9_D2"/>
    <property type="match status" value="1"/>
</dbReference>
<keyword evidence="10" id="KW-0325">Glycoprotein</keyword>
<dbReference type="GO" id="GO:0032440">
    <property type="term" value="F:2-alkenal reductase [NAD(P)H] activity"/>
    <property type="evidence" value="ECO:0007669"/>
    <property type="project" value="UniProtKB-EC"/>
</dbReference>
<keyword evidence="17" id="KW-1185">Reference proteome</keyword>
<feature type="domain" description="ABC transporter" evidence="13">
    <location>
        <begin position="1108"/>
        <end position="1341"/>
    </location>
</feature>
<dbReference type="STRING" id="121224.E0VE93"/>
<dbReference type="EnsemblMetazoa" id="PHUM129220-RA">
    <property type="protein sequence ID" value="PHUM129220-PA"/>
    <property type="gene ID" value="PHUM129220"/>
</dbReference>
<keyword evidence="5" id="KW-0677">Repeat</keyword>
<dbReference type="VEuPathDB" id="VectorBase:PHUM129220"/>
<proteinExistence type="inferred from homology"/>
<evidence type="ECO:0000256" key="12">
    <source>
        <dbReference type="SAM" id="Phobius"/>
    </source>
</evidence>
<reference evidence="15" key="2">
    <citation type="submission" date="2007-04" db="EMBL/GenBank/DDBJ databases">
        <title>The genome of the human body louse.</title>
        <authorList>
            <consortium name="The Human Body Louse Genome Consortium"/>
            <person name="Kirkness E."/>
            <person name="Walenz B."/>
            <person name="Hass B."/>
            <person name="Bruggner R."/>
            <person name="Strausberg R."/>
        </authorList>
    </citation>
    <scope>NUCLEOTIDE SEQUENCE</scope>
    <source>
        <strain evidence="15">USDA</strain>
    </source>
</reference>
<dbReference type="CDD" id="cd03250">
    <property type="entry name" value="ABCC_MRP_domain1"/>
    <property type="match status" value="1"/>
</dbReference>
<dbReference type="FunFam" id="3.40.50.300:FF:000997">
    <property type="entry name" value="Multidrug resistance-associated protein 1"/>
    <property type="match status" value="1"/>
</dbReference>
<dbReference type="PROSITE" id="PS50893">
    <property type="entry name" value="ABC_TRANSPORTER_2"/>
    <property type="match status" value="2"/>
</dbReference>
<feature type="domain" description="ABC transporter" evidence="13">
    <location>
        <begin position="481"/>
        <end position="701"/>
    </location>
</feature>
<evidence type="ECO:0000256" key="9">
    <source>
        <dbReference type="ARBA" id="ARBA00023136"/>
    </source>
</evidence>
<dbReference type="GO" id="GO:0016887">
    <property type="term" value="F:ATP hydrolysis activity"/>
    <property type="evidence" value="ECO:0007669"/>
    <property type="project" value="InterPro"/>
</dbReference>
<dbReference type="InterPro" id="IPR027417">
    <property type="entry name" value="P-loop_NTPase"/>
</dbReference>
<gene>
    <name evidence="16" type="primary">8234056</name>
    <name evidence="15" type="ORF">Phum_PHUM129220</name>
</gene>
<feature type="transmembrane region" description="Helical" evidence="12">
    <location>
        <begin position="762"/>
        <end position="784"/>
    </location>
</feature>
<dbReference type="Proteomes" id="UP000009046">
    <property type="component" value="Unassembled WGS sequence"/>
</dbReference>
<feature type="transmembrane region" description="Helical" evidence="12">
    <location>
        <begin position="354"/>
        <end position="371"/>
    </location>
</feature>
<dbReference type="OMA" id="KTHVKEM"/>
<dbReference type="CDD" id="cd18592">
    <property type="entry name" value="ABC_6TM_MRP5_8_9_D1"/>
    <property type="match status" value="1"/>
</dbReference>
<dbReference type="Gene3D" id="3.40.50.300">
    <property type="entry name" value="P-loop containing nucleotide triphosphate hydrolases"/>
    <property type="match status" value="2"/>
</dbReference>
<dbReference type="InterPro" id="IPR017871">
    <property type="entry name" value="ABC_transporter-like_CS"/>
</dbReference>
<evidence type="ECO:0000256" key="3">
    <source>
        <dbReference type="ARBA" id="ARBA00022448"/>
    </source>
</evidence>
<dbReference type="EMBL" id="AAZO01001503">
    <property type="status" value="NOT_ANNOTATED_CDS"/>
    <property type="molecule type" value="Genomic_DNA"/>
</dbReference>
<evidence type="ECO:0000256" key="11">
    <source>
        <dbReference type="SAM" id="MobiDB-lite"/>
    </source>
</evidence>
<dbReference type="PANTHER" id="PTHR24223:SF447">
    <property type="entry name" value="MULTIDRUG RESISTANCE-ASSOCIATED PROTEIN 5"/>
    <property type="match status" value="1"/>
</dbReference>
<dbReference type="RefSeq" id="XP_002424437.1">
    <property type="nucleotide sequence ID" value="XM_002424392.1"/>
</dbReference>
<evidence type="ECO:0000256" key="7">
    <source>
        <dbReference type="ARBA" id="ARBA00022840"/>
    </source>
</evidence>
<sequence length="1348" mass="151960">MESDLCETVYDFENYSNRNPRNFAPIISEYTSIKGFNRYKNALKHLIPFRKKSKNKNFLKIDDSGFFSLLTFSWMSNFVYKAYKKGLTIDDIPFGSPLDSCDLNAQRLELIWQNELSEKGPIEASFGKAVWKFVRTRVLICCVTFSISCIMGFLSPTIFMRKLLEYLDDEEEGLTNGLMWALALTSAEILRTMFFALYYSLSYRTAVRLRSACLTMIYRKVLRLNSNRNMSAGEIINLFSFDGPRLYYMIVFGPMAIGGPIISIFGFFYIYHVLGSWALLGMIIFASYYPLQYLLSHLTGYYRLKAVTNSDKRIKLVTEILTSIKLIKMYAWENWFASQVHDIRKKELKEIEKIAYCQSVGISLAPTVPVISGITTFLIHVITGGNLTAAQAFSVLVFMTKQMKTSIQVIRDGGLAFYEGFISVQRFKEVLVLEENFAKISPPSDDGIALSIRDGFYRWDNVFLDSEHLKNKKKPKKGDKVKITERETDESSRRVLNNINFTVAKGSLVGVCGSVGSGKSSLLLACLGQLKMISGKISRRGNCAYVSQQSWVESVSLKENILFGEKYESKKYSNVLNACVLNKDINLLPDGDETEIEERGANLSGGQKQRISLARALYSDRDIYLLDDPLSAVDPSVASQIFEKYVLENLKDKTVVLVTRQIQFLQKCDEIVVLKGGTIVERGSYDELVEKGENFTQIMLSGSLISPRKKHEIMKNQDDAREKSENDDKIQSGKTRGKKLQQQTEGGEEQIRGTIKATAYHAYISAAGGYVVCLLVFLIILLNVGSNVFSSWWLAMWIKAGSGNTTITDPSTNETIISKNINDNPDLYFYMKTYASIIGLIVLTCIARGFVYIKITIRASDVLHRKLFQKILHSPMSYFERTSIGIIQNLFSKDMDEIDSRLPESMETMLQNIWSVAFSFLSITLVFPWFVFPLIVLTGLYYFVSKIFRVAIRDLKRMENISRAPVFSSISATVQGLSVIHAFNKESNYLKEFCKLFDHNSTVFFLSNNAMRWIAVRLDFISVLISFITSFLVALLKGEVAPAYAGLALTYAAQICGVFQYTIRLISENEARFISVERIQNAIDKLKDEENSSCKINVESDWPSKGLIEFKNVKLNYGTNLPDVLHDISFVLSGGEKIGIVGRTGAGKSSLVSALFRLVELSSGNIFIDGIDISKISLFTLRSRLSVIPQDPVLFSGSLRANLDPLGQYDDEKIFGILNKTRLSTKIKSMTNKLSTYVEDGEGLSLGEKQLVCLARVLLRGSKIVVLDEATASIDPETETAVQNAMQEEFKNCTVLIIAHRLSTVTNCDRILVIERGTIIEFDNPKLLMKNSNSHFSKMLADSSDYYQ</sequence>
<reference evidence="16" key="3">
    <citation type="submission" date="2020-05" db="UniProtKB">
        <authorList>
            <consortium name="EnsemblMetazoa"/>
        </authorList>
    </citation>
    <scope>IDENTIFICATION</scope>
    <source>
        <strain evidence="16">USDA</strain>
    </source>
</reference>
<feature type="transmembrane region" description="Helical" evidence="12">
    <location>
        <begin position="912"/>
        <end position="943"/>
    </location>
</feature>